<proteinExistence type="inferred from homology"/>
<keyword evidence="7 9" id="KW-1133">Transmembrane helix</keyword>
<feature type="non-terminal residue" evidence="10">
    <location>
        <position position="217"/>
    </location>
</feature>
<dbReference type="RefSeq" id="XP_040744364.1">
    <property type="nucleotide sequence ID" value="XM_040884130.1"/>
</dbReference>
<reference evidence="10 11" key="1">
    <citation type="submission" date="2016-07" db="EMBL/GenBank/DDBJ databases">
        <title>Pervasive Adenine N6-methylation of Active Genes in Fungi.</title>
        <authorList>
            <consortium name="DOE Joint Genome Institute"/>
            <person name="Mondo S.J."/>
            <person name="Dannebaum R.O."/>
            <person name="Kuo R.C."/>
            <person name="Labutti K."/>
            <person name="Haridas S."/>
            <person name="Kuo A."/>
            <person name="Salamov A."/>
            <person name="Ahrendt S.R."/>
            <person name="Lipzen A."/>
            <person name="Sullivan W."/>
            <person name="Andreopoulos W.B."/>
            <person name="Clum A."/>
            <person name="Lindquist E."/>
            <person name="Daum C."/>
            <person name="Ramamoorthy G.K."/>
            <person name="Gryganskyi A."/>
            <person name="Culley D."/>
            <person name="Magnuson J.K."/>
            <person name="James T.Y."/>
            <person name="O'Malley M.A."/>
            <person name="Stajich J.E."/>
            <person name="Spatafora J.W."/>
            <person name="Visel A."/>
            <person name="Grigoriev I.V."/>
        </authorList>
    </citation>
    <scope>NUCLEOTIDE SEQUENCE [LARGE SCALE GENOMIC DNA]</scope>
    <source>
        <strain evidence="10 11">ATCC 12442</strain>
    </source>
</reference>
<evidence type="ECO:0000256" key="1">
    <source>
        <dbReference type="ARBA" id="ARBA00002791"/>
    </source>
</evidence>
<evidence type="ECO:0000256" key="2">
    <source>
        <dbReference type="ARBA" id="ARBA00004477"/>
    </source>
</evidence>
<keyword evidence="11" id="KW-1185">Reference proteome</keyword>
<evidence type="ECO:0000256" key="5">
    <source>
        <dbReference type="ARBA" id="ARBA00022729"/>
    </source>
</evidence>
<protein>
    <recommendedName>
        <fullName evidence="12">Thioredoxin domain-containing protein</fullName>
    </recommendedName>
</protein>
<dbReference type="Gene3D" id="3.40.30.10">
    <property type="entry name" value="Glutaredoxin"/>
    <property type="match status" value="1"/>
</dbReference>
<dbReference type="GO" id="GO:0018279">
    <property type="term" value="P:protein N-linked glycosylation via asparagine"/>
    <property type="evidence" value="ECO:0007669"/>
    <property type="project" value="TreeGrafter"/>
</dbReference>
<accession>A0A1Y1WBP0</accession>
<organism evidence="10 11">
    <name type="scientific">Linderina pennispora</name>
    <dbReference type="NCBI Taxonomy" id="61395"/>
    <lineage>
        <taxon>Eukaryota</taxon>
        <taxon>Fungi</taxon>
        <taxon>Fungi incertae sedis</taxon>
        <taxon>Zoopagomycota</taxon>
        <taxon>Kickxellomycotina</taxon>
        <taxon>Kickxellomycetes</taxon>
        <taxon>Kickxellales</taxon>
        <taxon>Kickxellaceae</taxon>
        <taxon>Linderina</taxon>
    </lineage>
</organism>
<evidence type="ECO:0000256" key="3">
    <source>
        <dbReference type="ARBA" id="ARBA00009561"/>
    </source>
</evidence>
<sequence length="217" mass="23950">DGLAKFTLEGFMKNVVAEGRDYSVVVQLTALAPKYQCGPCQELDKTLRSVARGWKRTGGDRNRVVFGSLDVEDGEQLFSQMKIDKIPRLMIFPADTGPHKFANPQTRELNVNGKTMRAEGLAEKLSELFGVKISADVPIDYSKYLMNACTAVAVIYACYSGLQFTVATISFVLLMTSGYMWNRINDPPYVGQTGAQEAVLFAPTNQQQYGVETQIVA</sequence>
<dbReference type="EMBL" id="MCFD01000005">
    <property type="protein sequence ID" value="ORX70785.1"/>
    <property type="molecule type" value="Genomic_DNA"/>
</dbReference>
<comment type="caution">
    <text evidence="10">The sequence shown here is derived from an EMBL/GenBank/DDBJ whole genome shotgun (WGS) entry which is preliminary data.</text>
</comment>
<keyword evidence="6" id="KW-0256">Endoplasmic reticulum</keyword>
<dbReference type="AlphaFoldDB" id="A0A1Y1WBP0"/>
<keyword evidence="4 9" id="KW-0812">Transmembrane</keyword>
<dbReference type="GeneID" id="63800778"/>
<feature type="transmembrane region" description="Helical" evidence="9">
    <location>
        <begin position="153"/>
        <end position="174"/>
    </location>
</feature>
<dbReference type="Pfam" id="PF04756">
    <property type="entry name" value="OST3_OST6"/>
    <property type="match status" value="1"/>
</dbReference>
<evidence type="ECO:0000256" key="6">
    <source>
        <dbReference type="ARBA" id="ARBA00022824"/>
    </source>
</evidence>
<comment type="similarity">
    <text evidence="3">Belongs to the OST3/OST6 family.</text>
</comment>
<evidence type="ECO:0000313" key="10">
    <source>
        <dbReference type="EMBL" id="ORX70785.1"/>
    </source>
</evidence>
<evidence type="ECO:0000313" key="11">
    <source>
        <dbReference type="Proteomes" id="UP000193922"/>
    </source>
</evidence>
<dbReference type="SUPFAM" id="SSF52833">
    <property type="entry name" value="Thioredoxin-like"/>
    <property type="match status" value="1"/>
</dbReference>
<comment type="function">
    <text evidence="1">Subunit of the oligosaccharyl transferase (OST) complex that catalyzes the initial transfer of a defined glycan (Glc(3)Man(9)GlcNAc(2) in eukaryotes) from the lipid carrier dolichol-pyrophosphate to an asparagine residue within an Asn-X-Ser/Thr consensus motif in nascent polypeptide chains, the first step in protein N-glycosylation. N-glycosylation occurs cotranslationally and the complex associates with the Sec61 complex at the channel-forming translocon complex that mediates protein translocation across the endoplasmic reticulum (ER). All subunits are required for a maximal enzyme activity.</text>
</comment>
<dbReference type="GO" id="GO:0008250">
    <property type="term" value="C:oligosaccharyltransferase complex"/>
    <property type="evidence" value="ECO:0007669"/>
    <property type="project" value="TreeGrafter"/>
</dbReference>
<dbReference type="CDD" id="cd02947">
    <property type="entry name" value="TRX_family"/>
    <property type="match status" value="1"/>
</dbReference>
<comment type="subcellular location">
    <subcellularLocation>
        <location evidence="2">Endoplasmic reticulum membrane</location>
        <topology evidence="2">Multi-pass membrane protein</topology>
    </subcellularLocation>
</comment>
<evidence type="ECO:0000256" key="7">
    <source>
        <dbReference type="ARBA" id="ARBA00022989"/>
    </source>
</evidence>
<dbReference type="Proteomes" id="UP000193922">
    <property type="component" value="Unassembled WGS sequence"/>
</dbReference>
<evidence type="ECO:0008006" key="12">
    <source>
        <dbReference type="Google" id="ProtNLM"/>
    </source>
</evidence>
<evidence type="ECO:0000256" key="8">
    <source>
        <dbReference type="ARBA" id="ARBA00023136"/>
    </source>
</evidence>
<keyword evidence="5" id="KW-0732">Signal</keyword>
<keyword evidence="8 9" id="KW-0472">Membrane</keyword>
<dbReference type="InterPro" id="IPR021149">
    <property type="entry name" value="OligosaccharylTrfase_OST3/OST6"/>
</dbReference>
<evidence type="ECO:0000256" key="4">
    <source>
        <dbReference type="ARBA" id="ARBA00022692"/>
    </source>
</evidence>
<gene>
    <name evidence="10" type="ORF">DL89DRAFT_208113</name>
</gene>
<name>A0A1Y1WBP0_9FUNG</name>
<feature type="non-terminal residue" evidence="10">
    <location>
        <position position="1"/>
    </location>
</feature>
<dbReference type="OrthoDB" id="67566at2759"/>
<dbReference type="PANTHER" id="PTHR12692:SF0">
    <property type="entry name" value="GH11935P"/>
    <property type="match status" value="1"/>
</dbReference>
<evidence type="ECO:0000256" key="9">
    <source>
        <dbReference type="SAM" id="Phobius"/>
    </source>
</evidence>
<dbReference type="PANTHER" id="PTHR12692">
    <property type="entry name" value="DOLICHYL-DIPHOSPHOOLIGOSACCHARIDE--PROTEIN GLYCOSYLTRANSFERASE-RELATED"/>
    <property type="match status" value="1"/>
</dbReference>
<dbReference type="InterPro" id="IPR036249">
    <property type="entry name" value="Thioredoxin-like_sf"/>
</dbReference>
<dbReference type="STRING" id="61395.A0A1Y1WBP0"/>